<reference evidence="10" key="1">
    <citation type="journal article" date="2019" name="Int. J. Syst. Evol. Microbiol.">
        <title>The Global Catalogue of Microorganisms (GCM) 10K type strain sequencing project: providing services to taxonomists for standard genome sequencing and annotation.</title>
        <authorList>
            <consortium name="The Broad Institute Genomics Platform"/>
            <consortium name="The Broad Institute Genome Sequencing Center for Infectious Disease"/>
            <person name="Wu L."/>
            <person name="Ma J."/>
        </authorList>
    </citation>
    <scope>NUCLEOTIDE SEQUENCE [LARGE SCALE GENOMIC DNA]</scope>
    <source>
        <strain evidence="10">JCM 17024</strain>
    </source>
</reference>
<feature type="transmembrane region" description="Helical" evidence="7">
    <location>
        <begin position="161"/>
        <end position="184"/>
    </location>
</feature>
<name>A0ABP7NIT1_9MICO</name>
<dbReference type="InterPro" id="IPR004681">
    <property type="entry name" value="TRAP_DctM"/>
</dbReference>
<evidence type="ECO:0000259" key="8">
    <source>
        <dbReference type="Pfam" id="PF06808"/>
    </source>
</evidence>
<accession>A0ABP7NIT1</accession>
<evidence type="ECO:0000256" key="4">
    <source>
        <dbReference type="ARBA" id="ARBA00022692"/>
    </source>
</evidence>
<evidence type="ECO:0000313" key="10">
    <source>
        <dbReference type="Proteomes" id="UP001501591"/>
    </source>
</evidence>
<sequence>MLNQGYDKRLATGAVIVAGLPGQLIPPSVFLIVYAGIAEVPVGPQLMAGFGPGILVALLMAVMILAFSILRPSMAGRGKGADREPSTWKDRWTSLGKIWPLPVLMVIIIGGMFSGILTATEAGVAGALGALVITLFALRGKKPMKAVRVAAVESVSSVGSIFILIIGAAMFGTMLSLTGLGVAFTDWVIAMGLGRVELLLVIMVAYLVLGMFMDPLSILLLTVPMLIPTLEAMDISLLWYGVFCVFLGELAILTPPVGMLSFIVHKIVQSPDVNMGQKITLGNVFASVGWFLPMAIVACIILIFVPDIALWLPEMMAR</sequence>
<feature type="transmembrane region" description="Helical" evidence="7">
    <location>
        <begin position="122"/>
        <end position="140"/>
    </location>
</feature>
<keyword evidence="4 7" id="KW-0812">Transmembrane</keyword>
<keyword evidence="3" id="KW-0997">Cell inner membrane</keyword>
<dbReference type="PANTHER" id="PTHR33362">
    <property type="entry name" value="SIALIC ACID TRAP TRANSPORTER PERMEASE PROTEIN SIAT-RELATED"/>
    <property type="match status" value="1"/>
</dbReference>
<keyword evidence="6 7" id="KW-0472">Membrane</keyword>
<dbReference type="Proteomes" id="UP001501591">
    <property type="component" value="Unassembled WGS sequence"/>
</dbReference>
<feature type="transmembrane region" description="Helical" evidence="7">
    <location>
        <begin position="204"/>
        <end position="227"/>
    </location>
</feature>
<evidence type="ECO:0000256" key="7">
    <source>
        <dbReference type="SAM" id="Phobius"/>
    </source>
</evidence>
<feature type="transmembrane region" description="Helical" evidence="7">
    <location>
        <begin position="12"/>
        <end position="37"/>
    </location>
</feature>
<keyword evidence="10" id="KW-1185">Reference proteome</keyword>
<feature type="transmembrane region" description="Helical" evidence="7">
    <location>
        <begin position="284"/>
        <end position="312"/>
    </location>
</feature>
<evidence type="ECO:0000256" key="3">
    <source>
        <dbReference type="ARBA" id="ARBA00022519"/>
    </source>
</evidence>
<keyword evidence="5 7" id="KW-1133">Transmembrane helix</keyword>
<organism evidence="9 10">
    <name type="scientific">Microbacterium soli</name>
    <dbReference type="NCBI Taxonomy" id="446075"/>
    <lineage>
        <taxon>Bacteria</taxon>
        <taxon>Bacillati</taxon>
        <taxon>Actinomycetota</taxon>
        <taxon>Actinomycetes</taxon>
        <taxon>Micrococcales</taxon>
        <taxon>Microbacteriaceae</taxon>
        <taxon>Microbacterium</taxon>
    </lineage>
</organism>
<keyword evidence="2" id="KW-1003">Cell membrane</keyword>
<dbReference type="PANTHER" id="PTHR33362:SF5">
    <property type="entry name" value="C4-DICARBOXYLATE TRAP TRANSPORTER LARGE PERMEASE PROTEIN DCTM"/>
    <property type="match status" value="1"/>
</dbReference>
<evidence type="ECO:0000256" key="1">
    <source>
        <dbReference type="ARBA" id="ARBA00004429"/>
    </source>
</evidence>
<feature type="domain" description="TRAP C4-dicarboxylate transport system permease DctM subunit" evidence="8">
    <location>
        <begin position="1"/>
        <end position="307"/>
    </location>
</feature>
<dbReference type="Pfam" id="PF06808">
    <property type="entry name" value="DctM"/>
    <property type="match status" value="1"/>
</dbReference>
<evidence type="ECO:0000313" key="9">
    <source>
        <dbReference type="EMBL" id="GAA3946977.1"/>
    </source>
</evidence>
<protein>
    <recommendedName>
        <fullName evidence="8">TRAP C4-dicarboxylate transport system permease DctM subunit domain-containing protein</fullName>
    </recommendedName>
</protein>
<evidence type="ECO:0000256" key="5">
    <source>
        <dbReference type="ARBA" id="ARBA00022989"/>
    </source>
</evidence>
<proteinExistence type="predicted"/>
<evidence type="ECO:0000256" key="6">
    <source>
        <dbReference type="ARBA" id="ARBA00023136"/>
    </source>
</evidence>
<feature type="transmembrane region" description="Helical" evidence="7">
    <location>
        <begin position="98"/>
        <end position="116"/>
    </location>
</feature>
<feature type="transmembrane region" description="Helical" evidence="7">
    <location>
        <begin position="239"/>
        <end position="264"/>
    </location>
</feature>
<comment type="caution">
    <text evidence="9">The sequence shown here is derived from an EMBL/GenBank/DDBJ whole genome shotgun (WGS) entry which is preliminary data.</text>
</comment>
<dbReference type="EMBL" id="BAABCP010000002">
    <property type="protein sequence ID" value="GAA3946977.1"/>
    <property type="molecule type" value="Genomic_DNA"/>
</dbReference>
<evidence type="ECO:0000256" key="2">
    <source>
        <dbReference type="ARBA" id="ARBA00022475"/>
    </source>
</evidence>
<gene>
    <name evidence="9" type="ORF">GCM10022383_26010</name>
</gene>
<feature type="transmembrane region" description="Helical" evidence="7">
    <location>
        <begin position="49"/>
        <end position="70"/>
    </location>
</feature>
<dbReference type="InterPro" id="IPR010656">
    <property type="entry name" value="DctM"/>
</dbReference>
<comment type="subcellular location">
    <subcellularLocation>
        <location evidence="1">Cell inner membrane</location>
        <topology evidence="1">Multi-pass membrane protein</topology>
    </subcellularLocation>
</comment>